<accession>A0AAV9RM47</accession>
<feature type="compositionally biased region" description="Low complexity" evidence="2">
    <location>
        <begin position="886"/>
        <end position="922"/>
    </location>
</feature>
<evidence type="ECO:0000256" key="1">
    <source>
        <dbReference type="SAM" id="Coils"/>
    </source>
</evidence>
<feature type="region of interest" description="Disordered" evidence="2">
    <location>
        <begin position="144"/>
        <end position="171"/>
    </location>
</feature>
<reference evidence="3 4" key="1">
    <citation type="submission" date="2021-06" db="EMBL/GenBank/DDBJ databases">
        <authorList>
            <person name="Palmer J.M."/>
        </authorList>
    </citation>
    <scope>NUCLEOTIDE SEQUENCE [LARGE SCALE GENOMIC DNA]</scope>
    <source>
        <strain evidence="3 4">MEX-2019</strain>
        <tissue evidence="3">Muscle</tissue>
    </source>
</reference>
<feature type="compositionally biased region" description="Polar residues" evidence="2">
    <location>
        <begin position="579"/>
        <end position="589"/>
    </location>
</feature>
<dbReference type="EMBL" id="JAHHUM010001711">
    <property type="protein sequence ID" value="KAK5610046.1"/>
    <property type="molecule type" value="Genomic_DNA"/>
</dbReference>
<dbReference type="AlphaFoldDB" id="A0AAV9RM47"/>
<protein>
    <submittedName>
        <fullName evidence="3">Uncharacterized protein</fullName>
    </submittedName>
</protein>
<feature type="compositionally biased region" description="Pro residues" evidence="2">
    <location>
        <begin position="936"/>
        <end position="950"/>
    </location>
</feature>
<evidence type="ECO:0000256" key="2">
    <source>
        <dbReference type="SAM" id="MobiDB-lite"/>
    </source>
</evidence>
<evidence type="ECO:0000313" key="4">
    <source>
        <dbReference type="Proteomes" id="UP001311232"/>
    </source>
</evidence>
<comment type="caution">
    <text evidence="3">The sequence shown here is derived from an EMBL/GenBank/DDBJ whole genome shotgun (WGS) entry which is preliminary data.</text>
</comment>
<feature type="compositionally biased region" description="Polar residues" evidence="2">
    <location>
        <begin position="354"/>
        <end position="374"/>
    </location>
</feature>
<feature type="compositionally biased region" description="Low complexity" evidence="2">
    <location>
        <begin position="633"/>
        <end position="658"/>
    </location>
</feature>
<evidence type="ECO:0000313" key="3">
    <source>
        <dbReference type="EMBL" id="KAK5610046.1"/>
    </source>
</evidence>
<feature type="coiled-coil region" evidence="1">
    <location>
        <begin position="47"/>
        <end position="122"/>
    </location>
</feature>
<feature type="region of interest" description="Disordered" evidence="2">
    <location>
        <begin position="352"/>
        <end position="536"/>
    </location>
</feature>
<feature type="compositionally biased region" description="Low complexity" evidence="2">
    <location>
        <begin position="1011"/>
        <end position="1027"/>
    </location>
</feature>
<gene>
    <name evidence="3" type="ORF">CRENBAI_013749</name>
</gene>
<feature type="region of interest" description="Disordered" evidence="2">
    <location>
        <begin position="1011"/>
        <end position="1074"/>
    </location>
</feature>
<feature type="compositionally biased region" description="Low complexity" evidence="2">
    <location>
        <begin position="951"/>
        <end position="978"/>
    </location>
</feature>
<feature type="compositionally biased region" description="Basic and acidic residues" evidence="2">
    <location>
        <begin position="605"/>
        <end position="631"/>
    </location>
</feature>
<keyword evidence="1" id="KW-0175">Coiled coil</keyword>
<name>A0AAV9RM47_9TELE</name>
<feature type="compositionally biased region" description="Low complexity" evidence="2">
    <location>
        <begin position="476"/>
        <end position="490"/>
    </location>
</feature>
<feature type="compositionally biased region" description="Low complexity" evidence="2">
    <location>
        <begin position="517"/>
        <end position="530"/>
    </location>
</feature>
<feature type="compositionally biased region" description="Basic and acidic residues" evidence="2">
    <location>
        <begin position="689"/>
        <end position="705"/>
    </location>
</feature>
<feature type="compositionally biased region" description="Low complexity" evidence="2">
    <location>
        <begin position="388"/>
        <end position="399"/>
    </location>
</feature>
<dbReference type="Proteomes" id="UP001311232">
    <property type="component" value="Unassembled WGS sequence"/>
</dbReference>
<feature type="compositionally biased region" description="Polar residues" evidence="2">
    <location>
        <begin position="707"/>
        <end position="716"/>
    </location>
</feature>
<feature type="compositionally biased region" description="Basic and acidic residues" evidence="2">
    <location>
        <begin position="154"/>
        <end position="170"/>
    </location>
</feature>
<sequence>MFPYPYLPDNIKVQYLQFMAHMKTPQYRSNLQQLLEQEKLGVKALTVEDLVQAQKEISAHNRQLKEQTKQLERDMVLLRDHSLLLLKSRCEELKLDWGSLCLESLLKEKQALRRQISEKQKHCLELQISIVELEKSQRQQELLQLKSYSPRDSSPYRKSLESRSSTDVDSCKLGMSSAPALNGINPELSVNGTSSPCFDRAYTKVELSRYLPISLDHEVVATTPEARQRQQSSSLPDYTRFSPAKIALRRHLNQDPSASAHLRGSSLMTHRELGVVNSPHGAKQNCPSPSVSDAQCNVKISDRGGKERSPSVQGDSITSLPISIPLSTVHPSKLPVSIPLASVVLPSRAERLRNTPSPVSQSGQTNGYSCSSGLMNGGPHPEDHNGASLSPLPHSNSPLTGPMGRGGPIQSPSLSTGGVLQYADGPPRIIPEEGADRQGSGNCVAGGPRLHHHAGSAKQGYHGNHHHQSPSTQLAHTPTHTSSSHSFGSQEGRRRGRRKRSSTGPAVASGSPKRRSFPGVSSNSHSSGSPLNINSMVNNINQPLEISAISSPEQSSCSPHSLDLDQPPILKRERPLELNGTSRYSTTPSSDDEDSGYPPDSSSSRIERKIATISLESRDGHVRLGDGERGRKSGSSSGNSTGSEASSSSFCSNSKWKSTFSPILDPKQPNSELRQGGSPFSTGGSSRSTDSDSDYKQENGRKGGEGDSSSYMTTNPFLSQETGTWCGASNGCGVQGGTGSDQRQVLQKQKGPRDWEVKTNSNMACQNLFIAAAASSGGGILSGKVGGNPVVVSSTTGSSMGQYLGSQFPLGGTSVLQSLFGAQTGVSTVNGASRLVNGHSALGSFSSAGLAGGAVGGIFHHMVPSASSHQFGVTLSTSGGLSSLLSLSSSSSASSQTQQHTTAPPASTRLTSVSSSLPLALSQAQHSRTQSVLHSPSPPTLSLPPPPPLHSIPSSSSASTLSDVSVSSRSDSIHPSRLPHTSLHHQKIQLSLSLSITTSSTTSTSVCTAAAASPSLPSSSLSTSSSSRPFAVHYSPRLTLPPPTNSSGGGGSLWRTQGMHGPHTTSQIPGARPR</sequence>
<keyword evidence="4" id="KW-1185">Reference proteome</keyword>
<organism evidence="3 4">
    <name type="scientific">Crenichthys baileyi</name>
    <name type="common">White River springfish</name>
    <dbReference type="NCBI Taxonomy" id="28760"/>
    <lineage>
        <taxon>Eukaryota</taxon>
        <taxon>Metazoa</taxon>
        <taxon>Chordata</taxon>
        <taxon>Craniata</taxon>
        <taxon>Vertebrata</taxon>
        <taxon>Euteleostomi</taxon>
        <taxon>Actinopterygii</taxon>
        <taxon>Neopterygii</taxon>
        <taxon>Teleostei</taxon>
        <taxon>Neoteleostei</taxon>
        <taxon>Acanthomorphata</taxon>
        <taxon>Ovalentaria</taxon>
        <taxon>Atherinomorphae</taxon>
        <taxon>Cyprinodontiformes</taxon>
        <taxon>Goodeidae</taxon>
        <taxon>Crenichthys</taxon>
    </lineage>
</organism>
<feature type="region of interest" description="Disordered" evidence="2">
    <location>
        <begin position="886"/>
        <end position="981"/>
    </location>
</feature>
<feature type="region of interest" description="Disordered" evidence="2">
    <location>
        <begin position="550"/>
        <end position="716"/>
    </location>
</feature>
<proteinExistence type="predicted"/>
<feature type="compositionally biased region" description="Low complexity" evidence="2">
    <location>
        <begin position="550"/>
        <end position="561"/>
    </location>
</feature>
<dbReference type="CDD" id="cd20902">
    <property type="entry name" value="CC_DOT1L"/>
    <property type="match status" value="1"/>
</dbReference>